<name>A0A1H5SPR0_9FIRM</name>
<keyword evidence="3" id="KW-1185">Reference proteome</keyword>
<reference evidence="2 3" key="1">
    <citation type="submission" date="2016-10" db="EMBL/GenBank/DDBJ databases">
        <authorList>
            <person name="de Groot N.N."/>
        </authorList>
    </citation>
    <scope>NUCLEOTIDE SEQUENCE [LARGE SCALE GENOMIC DNA]</scope>
    <source>
        <strain evidence="2 3">D15d</strain>
    </source>
</reference>
<organism evidence="2 3">
    <name type="scientific">Lachnospira multipara</name>
    <dbReference type="NCBI Taxonomy" id="28051"/>
    <lineage>
        <taxon>Bacteria</taxon>
        <taxon>Bacillati</taxon>
        <taxon>Bacillota</taxon>
        <taxon>Clostridia</taxon>
        <taxon>Lachnospirales</taxon>
        <taxon>Lachnospiraceae</taxon>
        <taxon>Lachnospira</taxon>
    </lineage>
</organism>
<accession>A0A1H5SPR0</accession>
<dbReference type="Proteomes" id="UP000236726">
    <property type="component" value="Unassembled WGS sequence"/>
</dbReference>
<sequence>MNRGMKSLNRYAPLGPIYNRIGGEGERPRRKPLSASQHSLLKRGGAPPLRSEVLLLGALSESVFSEGALSPPQKHCIKKGAPSDP</sequence>
<evidence type="ECO:0000256" key="1">
    <source>
        <dbReference type="SAM" id="MobiDB-lite"/>
    </source>
</evidence>
<proteinExistence type="predicted"/>
<gene>
    <name evidence="2" type="ORF">SAMN05216537_10363</name>
</gene>
<evidence type="ECO:0000313" key="2">
    <source>
        <dbReference type="EMBL" id="SEF52593.1"/>
    </source>
</evidence>
<protein>
    <submittedName>
        <fullName evidence="2">Uncharacterized protein</fullName>
    </submittedName>
</protein>
<feature type="region of interest" description="Disordered" evidence="1">
    <location>
        <begin position="16"/>
        <end position="46"/>
    </location>
</feature>
<feature type="region of interest" description="Disordered" evidence="1">
    <location>
        <begin position="65"/>
        <end position="85"/>
    </location>
</feature>
<dbReference type="EMBL" id="FNUL01000003">
    <property type="protein sequence ID" value="SEF52593.1"/>
    <property type="molecule type" value="Genomic_DNA"/>
</dbReference>
<evidence type="ECO:0000313" key="3">
    <source>
        <dbReference type="Proteomes" id="UP000236726"/>
    </source>
</evidence>
<dbReference type="AlphaFoldDB" id="A0A1H5SPR0"/>